<sequence>MPSSPSPSPSSSFRLLIPTPTRLTSVVRLSRARLSPGWLTNHRSSTPSTLALIHQPASKKPTIRSSTDSRAVVDLSLISAGVLSLGLTIVWLKRSTGSGKVSSSRDDDQLGFIRPTNSLNSDNSSTSQFEIPISSHTGSPAGKKILTMLSSDQVDKLLKKYENSFKLDRVGNPVYRYDTNHVASNSPIEDDCICALVSRDHWAFQLRDQLQRVVICYSSLLVQRLVQAVNRELSSVFLGEPEYMAAYLAKEIINSPPRQISWFFIIVIQEICSGHYLDQDDDLVKLAIQNAFIRLDQEIVSRGPIEMLKTYEAQIKSGDGKPLPRSYGSELTPRQTESLQALLPSLSGSCALVHVLPEDNWGRGKWKALVLSEDQEGTNPNEWPVGISEPRPDPSDYRTPPYVTAKPEVSSASLLGAGHRRVVDRLDTAEVVGLVGRCLRKFTNPRVMIFRVGKNRSKLLLVLVRMILSRLRMTHPWGSAGGDKSFIFEDDNVATHLIRNALGGSSREKVGALLSIPAPHSRRYRDDITLLSFIRFIDPKKVKTDDSSKDSGNSRDSLRGKLEKGLMKNVDVGDQIRSKL</sequence>
<reference evidence="2" key="1">
    <citation type="submission" date="2022-06" db="EMBL/GenBank/DDBJ databases">
        <authorList>
            <consortium name="SYNGENTA / RWTH Aachen University"/>
        </authorList>
    </citation>
    <scope>NUCLEOTIDE SEQUENCE</scope>
</reference>
<dbReference type="AlphaFoldDB" id="A0AAV0B7Z5"/>
<evidence type="ECO:0000313" key="2">
    <source>
        <dbReference type="EMBL" id="CAH7683169.1"/>
    </source>
</evidence>
<evidence type="ECO:0000313" key="3">
    <source>
        <dbReference type="Proteomes" id="UP001153365"/>
    </source>
</evidence>
<evidence type="ECO:0000256" key="1">
    <source>
        <dbReference type="SAM" id="MobiDB-lite"/>
    </source>
</evidence>
<name>A0AAV0B7Z5_PHAPC</name>
<accession>A0AAV0B7Z5</accession>
<gene>
    <name evidence="2" type="ORF">PPACK8108_LOCUS16534</name>
</gene>
<proteinExistence type="predicted"/>
<dbReference type="Gene3D" id="3.60.40.10">
    <property type="entry name" value="PPM-type phosphatase domain"/>
    <property type="match status" value="2"/>
</dbReference>
<keyword evidence="3" id="KW-1185">Reference proteome</keyword>
<comment type="caution">
    <text evidence="2">The sequence shown here is derived from an EMBL/GenBank/DDBJ whole genome shotgun (WGS) entry which is preliminary data.</text>
</comment>
<protein>
    <submittedName>
        <fullName evidence="2">Uncharacterized protein</fullName>
    </submittedName>
</protein>
<feature type="compositionally biased region" description="Low complexity" evidence="1">
    <location>
        <begin position="116"/>
        <end position="126"/>
    </location>
</feature>
<dbReference type="Proteomes" id="UP001153365">
    <property type="component" value="Unassembled WGS sequence"/>
</dbReference>
<organism evidence="2 3">
    <name type="scientific">Phakopsora pachyrhizi</name>
    <name type="common">Asian soybean rust disease fungus</name>
    <dbReference type="NCBI Taxonomy" id="170000"/>
    <lineage>
        <taxon>Eukaryota</taxon>
        <taxon>Fungi</taxon>
        <taxon>Dikarya</taxon>
        <taxon>Basidiomycota</taxon>
        <taxon>Pucciniomycotina</taxon>
        <taxon>Pucciniomycetes</taxon>
        <taxon>Pucciniales</taxon>
        <taxon>Phakopsoraceae</taxon>
        <taxon>Phakopsora</taxon>
    </lineage>
</organism>
<feature type="region of interest" description="Disordered" evidence="1">
    <location>
        <begin position="542"/>
        <end position="562"/>
    </location>
</feature>
<feature type="region of interest" description="Disordered" evidence="1">
    <location>
        <begin position="97"/>
        <end position="126"/>
    </location>
</feature>
<dbReference type="EMBL" id="CALTRL010004510">
    <property type="protein sequence ID" value="CAH7683169.1"/>
    <property type="molecule type" value="Genomic_DNA"/>
</dbReference>
<dbReference type="InterPro" id="IPR036457">
    <property type="entry name" value="PPM-type-like_dom_sf"/>
</dbReference>